<dbReference type="NCBIfam" id="TIGR01777">
    <property type="entry name" value="yfcH"/>
    <property type="match status" value="1"/>
</dbReference>
<dbReference type="EMBL" id="JAPJDZ010000002">
    <property type="protein sequence ID" value="MDP5134676.1"/>
    <property type="molecule type" value="Genomic_DNA"/>
</dbReference>
<evidence type="ECO:0000259" key="2">
    <source>
        <dbReference type="Pfam" id="PF01370"/>
    </source>
</evidence>
<accession>A0ABT9HU83</accession>
<dbReference type="Proteomes" id="UP001231109">
    <property type="component" value="Unassembled WGS sequence"/>
</dbReference>
<sequence>MHILLTGGTGLIGSALVAQWQQQHKLTVLSRSAEKAQRRLGTNVKVISTLTDVDFNTVDVVVNLAGEPIVGKRWTAAQKLVLCNSRWHCTEQIVLAIKAASKPPKLLISGSAIGVYGAQQSQCISEDYSHYHNDFAHQLCQRWETLALEAESPSTRVCILRTGIVLAKAGGALSKMLPAFKLGLGGRIGSGEQYMSWIHMRDMLRLIDFLLLHPTLQGTFNATAPTPVTNSAFSQSLAEVLHRPTLLPMPAIILKFAMGEMADLLLTGQRVIPANLSKAGFEFTFPTLTPALQELLK</sequence>
<dbReference type="InterPro" id="IPR013549">
    <property type="entry name" value="DUF1731"/>
</dbReference>
<dbReference type="Pfam" id="PF08338">
    <property type="entry name" value="DUF1731"/>
    <property type="match status" value="1"/>
</dbReference>
<dbReference type="InterPro" id="IPR001509">
    <property type="entry name" value="Epimerase_deHydtase"/>
</dbReference>
<keyword evidence="5" id="KW-1185">Reference proteome</keyword>
<organism evidence="4 5">
    <name type="scientific">Rheinheimera baltica</name>
    <dbReference type="NCBI Taxonomy" id="67576"/>
    <lineage>
        <taxon>Bacteria</taxon>
        <taxon>Pseudomonadati</taxon>
        <taxon>Pseudomonadota</taxon>
        <taxon>Gammaproteobacteria</taxon>
        <taxon>Chromatiales</taxon>
        <taxon>Chromatiaceae</taxon>
        <taxon>Rheinheimera</taxon>
    </lineage>
</organism>
<proteinExistence type="inferred from homology"/>
<dbReference type="PANTHER" id="PTHR11092">
    <property type="entry name" value="SUGAR NUCLEOTIDE EPIMERASE RELATED"/>
    <property type="match status" value="1"/>
</dbReference>
<dbReference type="InterPro" id="IPR036291">
    <property type="entry name" value="NAD(P)-bd_dom_sf"/>
</dbReference>
<evidence type="ECO:0000259" key="3">
    <source>
        <dbReference type="Pfam" id="PF08338"/>
    </source>
</evidence>
<evidence type="ECO:0000256" key="1">
    <source>
        <dbReference type="ARBA" id="ARBA00009353"/>
    </source>
</evidence>
<gene>
    <name evidence="4" type="ORF">ORJ04_01765</name>
</gene>
<name>A0ABT9HU83_9GAMM</name>
<comment type="similarity">
    <text evidence="1">Belongs to the NAD(P)-dependent epimerase/dehydratase family. SDR39U1 subfamily.</text>
</comment>
<dbReference type="Gene3D" id="3.40.50.720">
    <property type="entry name" value="NAD(P)-binding Rossmann-like Domain"/>
    <property type="match status" value="1"/>
</dbReference>
<dbReference type="CDD" id="cd05242">
    <property type="entry name" value="SDR_a8"/>
    <property type="match status" value="1"/>
</dbReference>
<evidence type="ECO:0000313" key="4">
    <source>
        <dbReference type="EMBL" id="MDP5134676.1"/>
    </source>
</evidence>
<dbReference type="Pfam" id="PF01370">
    <property type="entry name" value="Epimerase"/>
    <property type="match status" value="1"/>
</dbReference>
<dbReference type="RefSeq" id="WP_027670829.1">
    <property type="nucleotide sequence ID" value="NZ_JAPJDY010000001.1"/>
</dbReference>
<comment type="caution">
    <text evidence="4">The sequence shown here is derived from an EMBL/GenBank/DDBJ whole genome shotgun (WGS) entry which is preliminary data.</text>
</comment>
<feature type="domain" description="NAD-dependent epimerase/dehydratase" evidence="2">
    <location>
        <begin position="3"/>
        <end position="215"/>
    </location>
</feature>
<feature type="domain" description="DUF1731" evidence="3">
    <location>
        <begin position="249"/>
        <end position="295"/>
    </location>
</feature>
<dbReference type="InterPro" id="IPR010099">
    <property type="entry name" value="SDR39U1"/>
</dbReference>
<dbReference type="PANTHER" id="PTHR11092:SF0">
    <property type="entry name" value="EPIMERASE FAMILY PROTEIN SDR39U1"/>
    <property type="match status" value="1"/>
</dbReference>
<dbReference type="SUPFAM" id="SSF51735">
    <property type="entry name" value="NAD(P)-binding Rossmann-fold domains"/>
    <property type="match status" value="1"/>
</dbReference>
<evidence type="ECO:0000313" key="5">
    <source>
        <dbReference type="Proteomes" id="UP001231109"/>
    </source>
</evidence>
<protein>
    <submittedName>
        <fullName evidence="4">TIGR01777 family oxidoreductase</fullName>
    </submittedName>
</protein>
<reference evidence="4 5" key="1">
    <citation type="submission" date="2022-11" db="EMBL/GenBank/DDBJ databases">
        <title>Viruses from the air-sea interface of a natural surface slick.</title>
        <authorList>
            <person name="Rahlff J."/>
            <person name="Holmfeldt K."/>
        </authorList>
    </citation>
    <scope>NUCLEOTIDE SEQUENCE [LARGE SCALE GENOMIC DNA]</scope>
    <source>
        <strain evidence="4 5">SMS4</strain>
    </source>
</reference>